<dbReference type="AlphaFoldDB" id="A0A5B0R216"/>
<accession>A0A5B0R216</accession>
<feature type="compositionally biased region" description="Polar residues" evidence="1">
    <location>
        <begin position="1"/>
        <end position="25"/>
    </location>
</feature>
<evidence type="ECO:0000313" key="2">
    <source>
        <dbReference type="EMBL" id="KAA1119612.1"/>
    </source>
</evidence>
<keyword evidence="3" id="KW-1185">Reference proteome</keyword>
<organism evidence="2 3">
    <name type="scientific">Puccinia graminis f. sp. tritici</name>
    <dbReference type="NCBI Taxonomy" id="56615"/>
    <lineage>
        <taxon>Eukaryota</taxon>
        <taxon>Fungi</taxon>
        <taxon>Dikarya</taxon>
        <taxon>Basidiomycota</taxon>
        <taxon>Pucciniomycotina</taxon>
        <taxon>Pucciniomycetes</taxon>
        <taxon>Pucciniales</taxon>
        <taxon>Pucciniaceae</taxon>
        <taxon>Puccinia</taxon>
    </lineage>
</organism>
<evidence type="ECO:0000313" key="3">
    <source>
        <dbReference type="Proteomes" id="UP000324748"/>
    </source>
</evidence>
<protein>
    <submittedName>
        <fullName evidence="2">Uncharacterized protein</fullName>
    </submittedName>
</protein>
<name>A0A5B0R216_PUCGR</name>
<comment type="caution">
    <text evidence="2">The sequence shown here is derived from an EMBL/GenBank/DDBJ whole genome shotgun (WGS) entry which is preliminary data.</text>
</comment>
<proteinExistence type="predicted"/>
<feature type="region of interest" description="Disordered" evidence="1">
    <location>
        <begin position="1"/>
        <end position="102"/>
    </location>
</feature>
<dbReference type="OrthoDB" id="2509909at2759"/>
<dbReference type="Proteomes" id="UP000324748">
    <property type="component" value="Unassembled WGS sequence"/>
</dbReference>
<reference evidence="2 3" key="1">
    <citation type="submission" date="2019-05" db="EMBL/GenBank/DDBJ databases">
        <title>Emergence of the Ug99 lineage of the wheat stem rust pathogen through somatic hybridization.</title>
        <authorList>
            <person name="Li F."/>
            <person name="Upadhyaya N.M."/>
            <person name="Sperschneider J."/>
            <person name="Matny O."/>
            <person name="Nguyen-Phuc H."/>
            <person name="Mago R."/>
            <person name="Raley C."/>
            <person name="Miller M.E."/>
            <person name="Silverstein K.A.T."/>
            <person name="Henningsen E."/>
            <person name="Hirsch C.D."/>
            <person name="Visser B."/>
            <person name="Pretorius Z.A."/>
            <person name="Steffenson B.J."/>
            <person name="Schwessinger B."/>
            <person name="Dodds P.N."/>
            <person name="Figueroa M."/>
        </authorList>
    </citation>
    <scope>NUCLEOTIDE SEQUENCE [LARGE SCALE GENOMIC DNA]</scope>
    <source>
        <strain evidence="2">21-0</strain>
    </source>
</reference>
<feature type="compositionally biased region" description="Polar residues" evidence="1">
    <location>
        <begin position="61"/>
        <end position="89"/>
    </location>
</feature>
<gene>
    <name evidence="2" type="ORF">PGT21_030137</name>
</gene>
<evidence type="ECO:0000256" key="1">
    <source>
        <dbReference type="SAM" id="MobiDB-lite"/>
    </source>
</evidence>
<sequence>MENLINDSQFTESSNKAQSGVSKGVNQLERGWLDHRGSHGPEITSISKPESAGTMPESHNKNGPSNLNEGLTSAMQSQQSKRTYNNQSAPLKKKSKIEQASNKHAELCMGGPSFASTAENSQGKVDQFLIPELDPTDASSNDSLLEILDNFFNNHENLSALSQGPKQESEYLPPCMQNPEREDKMTEQYLSSDNSLLNPVLLHPLDHMQTLLPKSHLSSSSYIDTSQLPSNSLQKNKKEVHLNHLVDKYEKLYRVTINQLYHEFLLLPISPVEVKKIGNLSVNFLVVPLGKDHLGYESLFLVPFNSKGEVFNTETLIKNFRDLHLSLHETHSTLWKQLNTNHLSTKDSDFQEIMHWLFGEVFNPKTKIPLMGRTQVKILDEVKFSPVQFGVMKLLEEPESLEELSLEIVRIWFQMHSDKWEDGNNNSSCDISNNLTKQDTSISLGKMKGLEAVKSKMPFANDSTHKIINFTHCGAFKKVWKVNHELFLEIGNFKLFDVYDHEPRKNINVENRNFLSWMDSSLSKVEPAKEKISCSIIQECTSLSRQYPILSTDFPETIQDLDIAITTNEFNHHHFFVMPVYPNNKKIVRKSQIKIKVKNICDSLEHYSGLIFSHLLTEGSKPDQISQSGFLEWFSERFYGRNHPNLKFPIFGKFERSALNQLSKIEYDDVQTLVIQKFHSKRKYKYQEASLALLGYWFKNENPTFWNEYFKTDEEYSKFIATVIVNHKEEIKFKKFGI</sequence>
<dbReference type="EMBL" id="VSWC01000001">
    <property type="protein sequence ID" value="KAA1119612.1"/>
    <property type="molecule type" value="Genomic_DNA"/>
</dbReference>